<dbReference type="PANTHER" id="PTHR46796">
    <property type="entry name" value="HTH-TYPE TRANSCRIPTIONAL ACTIVATOR RHAS-RELATED"/>
    <property type="match status" value="1"/>
</dbReference>
<dbReference type="PROSITE" id="PS01124">
    <property type="entry name" value="HTH_ARAC_FAMILY_2"/>
    <property type="match status" value="1"/>
</dbReference>
<proteinExistence type="predicted"/>
<organism evidence="5 6">
    <name type="scientific">Oricola cellulosilytica</name>
    <dbReference type="NCBI Taxonomy" id="1429082"/>
    <lineage>
        <taxon>Bacteria</taxon>
        <taxon>Pseudomonadati</taxon>
        <taxon>Pseudomonadota</taxon>
        <taxon>Alphaproteobacteria</taxon>
        <taxon>Hyphomicrobiales</taxon>
        <taxon>Ahrensiaceae</taxon>
        <taxon>Oricola</taxon>
    </lineage>
</organism>
<gene>
    <name evidence="5" type="ORF">E0D97_17610</name>
</gene>
<dbReference type="Proteomes" id="UP000291301">
    <property type="component" value="Unassembled WGS sequence"/>
</dbReference>
<evidence type="ECO:0000313" key="6">
    <source>
        <dbReference type="Proteomes" id="UP000291301"/>
    </source>
</evidence>
<dbReference type="Pfam" id="PF12833">
    <property type="entry name" value="HTH_18"/>
    <property type="match status" value="1"/>
</dbReference>
<dbReference type="Pfam" id="PF12852">
    <property type="entry name" value="Cupin_6"/>
    <property type="match status" value="1"/>
</dbReference>
<feature type="domain" description="HTH araC/xylS-type" evidence="4">
    <location>
        <begin position="256"/>
        <end position="354"/>
    </location>
</feature>
<dbReference type="InterPro" id="IPR009057">
    <property type="entry name" value="Homeodomain-like_sf"/>
</dbReference>
<sequence length="367" mass="39389">MIAPPKFMTERPELVVAAPRVRSGESRKGERGMETDVLSEVLRAVRLKGTVFFDVRATSPWAAEAPAAKAIARVVMPNCEHVIGYHIVAAGACWAKIRGLDSDAVRLSRGDLIAFPHGNGHRLASTLEEGAPDFSVKQLPTGGRALPLVVDSGGGGPEKARLFCGFFGCDNRPFNPLIEALPPIIHVRADECRNQPAIRGLMNYVLTEAASRGPGSDTVLSKTSELLFIEIVRAYVARLPPDGTGWFAGLRDPHVGRTLTLMHRKPSKAWTMNQLAKEAGLSRTMLAERFRNFVGVSPMSYLRQWRMQSASAQLLGGGSTLGAIAAAAGYSSEAAFSRAFKKTVGVAPAHWKRVKQDGPSAQLAAGG</sequence>
<evidence type="ECO:0000256" key="1">
    <source>
        <dbReference type="ARBA" id="ARBA00023015"/>
    </source>
</evidence>
<dbReference type="SMART" id="SM00342">
    <property type="entry name" value="HTH_ARAC"/>
    <property type="match status" value="1"/>
</dbReference>
<dbReference type="EMBL" id="SJST01000011">
    <property type="protein sequence ID" value="TCD10968.1"/>
    <property type="molecule type" value="Genomic_DNA"/>
</dbReference>
<dbReference type="AlphaFoldDB" id="A0A4R0P575"/>
<dbReference type="GO" id="GO:0043565">
    <property type="term" value="F:sequence-specific DNA binding"/>
    <property type="evidence" value="ECO:0007669"/>
    <property type="project" value="InterPro"/>
</dbReference>
<evidence type="ECO:0000256" key="3">
    <source>
        <dbReference type="ARBA" id="ARBA00023163"/>
    </source>
</evidence>
<protein>
    <submittedName>
        <fullName evidence="5">AraC family transcriptional regulator</fullName>
    </submittedName>
</protein>
<dbReference type="Gene3D" id="1.10.10.60">
    <property type="entry name" value="Homeodomain-like"/>
    <property type="match status" value="1"/>
</dbReference>
<dbReference type="SUPFAM" id="SSF46689">
    <property type="entry name" value="Homeodomain-like"/>
    <property type="match status" value="2"/>
</dbReference>
<reference evidence="5 6" key="1">
    <citation type="journal article" date="2015" name="Antonie Van Leeuwenhoek">
        <title>Oricola cellulosilytica gen. nov., sp. nov., a cellulose-degrading bacterium of the family Phyllobacteriaceae isolated from surface seashore water, and emended descriptions of Mesorhizobium loti and Phyllobacterium myrsinacearum.</title>
        <authorList>
            <person name="Hameed A."/>
            <person name="Shahina M."/>
            <person name="Lai W.A."/>
            <person name="Lin S.Y."/>
            <person name="Young L.S."/>
            <person name="Liu Y.C."/>
            <person name="Hsu Y.H."/>
            <person name="Young C.C."/>
        </authorList>
    </citation>
    <scope>NUCLEOTIDE SEQUENCE [LARGE SCALE GENOMIC DNA]</scope>
    <source>
        <strain evidence="5 6">KCTC 52183</strain>
    </source>
</reference>
<keyword evidence="1" id="KW-0805">Transcription regulation</keyword>
<evidence type="ECO:0000259" key="4">
    <source>
        <dbReference type="PROSITE" id="PS01124"/>
    </source>
</evidence>
<accession>A0A4R0P575</accession>
<keyword evidence="2" id="KW-0238">DNA-binding</keyword>
<dbReference type="InterPro" id="IPR050204">
    <property type="entry name" value="AraC_XylS_family_regulators"/>
</dbReference>
<dbReference type="PROSITE" id="PS00041">
    <property type="entry name" value="HTH_ARAC_FAMILY_1"/>
    <property type="match status" value="1"/>
</dbReference>
<keyword evidence="3" id="KW-0804">Transcription</keyword>
<comment type="caution">
    <text evidence="5">The sequence shown here is derived from an EMBL/GenBank/DDBJ whole genome shotgun (WGS) entry which is preliminary data.</text>
</comment>
<dbReference type="GO" id="GO:0003700">
    <property type="term" value="F:DNA-binding transcription factor activity"/>
    <property type="evidence" value="ECO:0007669"/>
    <property type="project" value="InterPro"/>
</dbReference>
<evidence type="ECO:0000256" key="2">
    <source>
        <dbReference type="ARBA" id="ARBA00023125"/>
    </source>
</evidence>
<dbReference type="PANTHER" id="PTHR46796:SF7">
    <property type="entry name" value="ARAC FAMILY TRANSCRIPTIONAL REGULATOR"/>
    <property type="match status" value="1"/>
</dbReference>
<evidence type="ECO:0000313" key="5">
    <source>
        <dbReference type="EMBL" id="TCD10968.1"/>
    </source>
</evidence>
<keyword evidence="6" id="KW-1185">Reference proteome</keyword>
<dbReference type="InterPro" id="IPR018062">
    <property type="entry name" value="HTH_AraC-typ_CS"/>
</dbReference>
<name>A0A4R0P575_9HYPH</name>
<dbReference type="InterPro" id="IPR032783">
    <property type="entry name" value="AraC_lig"/>
</dbReference>
<dbReference type="InterPro" id="IPR018060">
    <property type="entry name" value="HTH_AraC"/>
</dbReference>